<dbReference type="InterPro" id="IPR011701">
    <property type="entry name" value="MFS"/>
</dbReference>
<feature type="transmembrane region" description="Helical" evidence="6">
    <location>
        <begin position="376"/>
        <end position="399"/>
    </location>
</feature>
<feature type="transmembrane region" description="Helical" evidence="6">
    <location>
        <begin position="419"/>
        <end position="444"/>
    </location>
</feature>
<feature type="transmembrane region" description="Helical" evidence="6">
    <location>
        <begin position="350"/>
        <end position="370"/>
    </location>
</feature>
<evidence type="ECO:0000256" key="4">
    <source>
        <dbReference type="ARBA" id="ARBA00023136"/>
    </source>
</evidence>
<sequence>MSRGRARLRGQGARALNATGTGPDSSGARALAALALAVLSFALTQGAAVPALPPIATQFGISLSAATWALSGNLAVAGICLPLLGRLGDIHGRRPVLLIALALVVLGGILAGTVDEFGIVLLGRVIQGAGGGVFSLCFGLAREVLPARERARGVGILAACTGIGGALGLPVGGALIDASSYRWLFLTTAVLSAVALLGVLACLPRAGARSPSRLDLPGMAALTGVVTFSVLALGRAGDSGWRDPLTLGLAGAAVVALAALAWAEHRAPAPFIDIRTARLLRVALTNLVTFLVGAGNFAVMVIVTEYAQAGGTGLGVSATRAGLLLVPGSLLMVGVGVVSGRVTRRLGHGLFLLGGTATTTAGLASLTVWHSTQPEVALGVLVAFAGVAAALAAVSNLIIEAVPAARTGEASGLNGLFRVVGAATGAQLAVAALAGAGGSGFVTAPEITRTFGLFTILTMPAVAVAVWLVRRTAARRMDPLDGNITGL</sequence>
<feature type="transmembrane region" description="Helical" evidence="6">
    <location>
        <begin position="245"/>
        <end position="263"/>
    </location>
</feature>
<dbReference type="Gene3D" id="1.20.1250.20">
    <property type="entry name" value="MFS general substrate transporter like domains"/>
    <property type="match status" value="1"/>
</dbReference>
<comment type="subcellular location">
    <subcellularLocation>
        <location evidence="1">Cell membrane</location>
        <topology evidence="1">Multi-pass membrane protein</topology>
    </subcellularLocation>
</comment>
<keyword evidence="2 6" id="KW-0812">Transmembrane</keyword>
<dbReference type="OrthoDB" id="4484751at2"/>
<feature type="transmembrane region" description="Helical" evidence="6">
    <location>
        <begin position="120"/>
        <end position="141"/>
    </location>
</feature>
<keyword evidence="3 6" id="KW-1133">Transmembrane helix</keyword>
<dbReference type="RefSeq" id="WP_010309970.1">
    <property type="nucleotide sequence ID" value="NZ_CP061007.1"/>
</dbReference>
<reference evidence="8" key="1">
    <citation type="submission" date="2017-12" db="EMBL/GenBank/DDBJ databases">
        <title>Sequencing the genomes of 1000 Actinobacteria strains.</title>
        <authorList>
            <person name="Klenk H.-P."/>
        </authorList>
    </citation>
    <scope>NUCLEOTIDE SEQUENCE [LARGE SCALE GENOMIC DNA]</scope>
    <source>
        <strain evidence="8">DSM 44228</strain>
    </source>
</reference>
<keyword evidence="4 6" id="KW-0472">Membrane</keyword>
<evidence type="ECO:0000256" key="1">
    <source>
        <dbReference type="ARBA" id="ARBA00004651"/>
    </source>
</evidence>
<feature type="transmembrane region" description="Helical" evidence="6">
    <location>
        <begin position="318"/>
        <end position="338"/>
    </location>
</feature>
<feature type="transmembrane region" description="Helical" evidence="6">
    <location>
        <begin position="182"/>
        <end position="202"/>
    </location>
</feature>
<feature type="transmembrane region" description="Helical" evidence="6">
    <location>
        <begin position="153"/>
        <end position="176"/>
    </location>
</feature>
<protein>
    <submittedName>
        <fullName evidence="8">MFS transporter</fullName>
    </submittedName>
</protein>
<comment type="caution">
    <text evidence="8">The sequence shown here is derived from an EMBL/GenBank/DDBJ whole genome shotgun (WGS) entry which is preliminary data.</text>
</comment>
<evidence type="ECO:0000259" key="7">
    <source>
        <dbReference type="PROSITE" id="PS50850"/>
    </source>
</evidence>
<evidence type="ECO:0000256" key="2">
    <source>
        <dbReference type="ARBA" id="ARBA00022692"/>
    </source>
</evidence>
<dbReference type="Gene3D" id="1.20.1720.10">
    <property type="entry name" value="Multidrug resistance protein D"/>
    <property type="match status" value="1"/>
</dbReference>
<feature type="domain" description="Major facilitator superfamily (MFS) profile" evidence="7">
    <location>
        <begin position="30"/>
        <end position="473"/>
    </location>
</feature>
<dbReference type="PANTHER" id="PTHR23501">
    <property type="entry name" value="MAJOR FACILITATOR SUPERFAMILY"/>
    <property type="match status" value="1"/>
</dbReference>
<dbReference type="InterPro" id="IPR020846">
    <property type="entry name" value="MFS_dom"/>
</dbReference>
<name>A0A2N3Y6K6_SACSN</name>
<dbReference type="AlphaFoldDB" id="A0A2N3Y6K6"/>
<dbReference type="PANTHER" id="PTHR23501:SF197">
    <property type="entry name" value="COMD"/>
    <property type="match status" value="1"/>
</dbReference>
<feature type="transmembrane region" description="Helical" evidence="6">
    <location>
        <begin position="62"/>
        <end position="84"/>
    </location>
</feature>
<dbReference type="SUPFAM" id="SSF103473">
    <property type="entry name" value="MFS general substrate transporter"/>
    <property type="match status" value="1"/>
</dbReference>
<evidence type="ECO:0000256" key="5">
    <source>
        <dbReference type="SAM" id="MobiDB-lite"/>
    </source>
</evidence>
<dbReference type="GO" id="GO:0022857">
    <property type="term" value="F:transmembrane transporter activity"/>
    <property type="evidence" value="ECO:0007669"/>
    <property type="project" value="InterPro"/>
</dbReference>
<feature type="transmembrane region" description="Helical" evidence="6">
    <location>
        <begin position="96"/>
        <end position="114"/>
    </location>
</feature>
<dbReference type="InterPro" id="IPR036259">
    <property type="entry name" value="MFS_trans_sf"/>
</dbReference>
<dbReference type="STRING" id="994479.GCA_000194155_04777"/>
<evidence type="ECO:0000313" key="9">
    <source>
        <dbReference type="Proteomes" id="UP000233786"/>
    </source>
</evidence>
<dbReference type="Proteomes" id="UP000233786">
    <property type="component" value="Unassembled WGS sequence"/>
</dbReference>
<gene>
    <name evidence="8" type="ORF">A8926_6666</name>
</gene>
<feature type="transmembrane region" description="Helical" evidence="6">
    <location>
        <begin position="214"/>
        <end position="233"/>
    </location>
</feature>
<feature type="transmembrane region" description="Helical" evidence="6">
    <location>
        <begin position="450"/>
        <end position="469"/>
    </location>
</feature>
<dbReference type="EMBL" id="PJNB01000001">
    <property type="protein sequence ID" value="PKW18567.1"/>
    <property type="molecule type" value="Genomic_DNA"/>
</dbReference>
<feature type="transmembrane region" description="Helical" evidence="6">
    <location>
        <begin position="284"/>
        <end position="306"/>
    </location>
</feature>
<dbReference type="GO" id="GO:0005886">
    <property type="term" value="C:plasma membrane"/>
    <property type="evidence" value="ECO:0007669"/>
    <property type="project" value="UniProtKB-SubCell"/>
</dbReference>
<accession>A0A2N3Y6K6</accession>
<organism evidence="8 9">
    <name type="scientific">Saccharopolyspora spinosa</name>
    <dbReference type="NCBI Taxonomy" id="60894"/>
    <lineage>
        <taxon>Bacteria</taxon>
        <taxon>Bacillati</taxon>
        <taxon>Actinomycetota</taxon>
        <taxon>Actinomycetes</taxon>
        <taxon>Pseudonocardiales</taxon>
        <taxon>Pseudonocardiaceae</taxon>
        <taxon>Saccharopolyspora</taxon>
    </lineage>
</organism>
<evidence type="ECO:0000256" key="3">
    <source>
        <dbReference type="ARBA" id="ARBA00022989"/>
    </source>
</evidence>
<feature type="region of interest" description="Disordered" evidence="5">
    <location>
        <begin position="1"/>
        <end position="24"/>
    </location>
</feature>
<dbReference type="Pfam" id="PF07690">
    <property type="entry name" value="MFS_1"/>
    <property type="match status" value="1"/>
</dbReference>
<keyword evidence="9" id="KW-1185">Reference proteome</keyword>
<proteinExistence type="predicted"/>
<dbReference type="PROSITE" id="PS50850">
    <property type="entry name" value="MFS"/>
    <property type="match status" value="1"/>
</dbReference>
<evidence type="ECO:0000256" key="6">
    <source>
        <dbReference type="SAM" id="Phobius"/>
    </source>
</evidence>
<evidence type="ECO:0000313" key="8">
    <source>
        <dbReference type="EMBL" id="PKW18567.1"/>
    </source>
</evidence>